<keyword evidence="7 8" id="KW-0472">Membrane</keyword>
<proteinExistence type="inferred from homology"/>
<dbReference type="InterPro" id="IPR002781">
    <property type="entry name" value="TM_pro_TauE-like"/>
</dbReference>
<feature type="transmembrane region" description="Helical" evidence="8">
    <location>
        <begin position="46"/>
        <end position="68"/>
    </location>
</feature>
<evidence type="ECO:0000256" key="4">
    <source>
        <dbReference type="ARBA" id="ARBA00022475"/>
    </source>
</evidence>
<dbReference type="AlphaFoldDB" id="A0A7V2T2B9"/>
<feature type="transmembrane region" description="Helical" evidence="8">
    <location>
        <begin position="232"/>
        <end position="250"/>
    </location>
</feature>
<dbReference type="PANTHER" id="PTHR30269:SF0">
    <property type="entry name" value="MEMBRANE TRANSPORTER PROTEIN YFCA-RELATED"/>
    <property type="match status" value="1"/>
</dbReference>
<protein>
    <recommendedName>
        <fullName evidence="8">Probable membrane transporter protein</fullName>
    </recommendedName>
</protein>
<keyword evidence="3" id="KW-0813">Transport</keyword>
<evidence type="ECO:0000313" key="9">
    <source>
        <dbReference type="EMBL" id="HFC93385.1"/>
    </source>
</evidence>
<keyword evidence="6 8" id="KW-1133">Transmembrane helix</keyword>
<feature type="transmembrane region" description="Helical" evidence="8">
    <location>
        <begin position="106"/>
        <end position="123"/>
    </location>
</feature>
<comment type="similarity">
    <text evidence="2 8">Belongs to the 4-toluene sulfonate uptake permease (TSUP) (TC 2.A.102) family.</text>
</comment>
<evidence type="ECO:0000256" key="7">
    <source>
        <dbReference type="ARBA" id="ARBA00023136"/>
    </source>
</evidence>
<dbReference type="Pfam" id="PF01925">
    <property type="entry name" value="TauE"/>
    <property type="match status" value="1"/>
</dbReference>
<comment type="caution">
    <text evidence="9">The sequence shown here is derived from an EMBL/GenBank/DDBJ whole genome shotgun (WGS) entry which is preliminary data.</text>
</comment>
<dbReference type="InterPro" id="IPR052017">
    <property type="entry name" value="TSUP"/>
</dbReference>
<evidence type="ECO:0000256" key="5">
    <source>
        <dbReference type="ARBA" id="ARBA00022692"/>
    </source>
</evidence>
<evidence type="ECO:0000256" key="8">
    <source>
        <dbReference type="RuleBase" id="RU363041"/>
    </source>
</evidence>
<accession>A0A7V2T2B9</accession>
<dbReference type="EMBL" id="DRMS01000424">
    <property type="protein sequence ID" value="HFC93385.1"/>
    <property type="molecule type" value="Genomic_DNA"/>
</dbReference>
<dbReference type="Proteomes" id="UP000885750">
    <property type="component" value="Unassembled WGS sequence"/>
</dbReference>
<comment type="subcellular location">
    <subcellularLocation>
        <location evidence="1 8">Cell membrane</location>
        <topology evidence="1 8">Multi-pass membrane protein</topology>
    </subcellularLocation>
</comment>
<keyword evidence="5 8" id="KW-0812">Transmembrane</keyword>
<evidence type="ECO:0000256" key="1">
    <source>
        <dbReference type="ARBA" id="ARBA00004651"/>
    </source>
</evidence>
<dbReference type="PANTHER" id="PTHR30269">
    <property type="entry name" value="TRANSMEMBRANE PROTEIN YFCA"/>
    <property type="match status" value="1"/>
</dbReference>
<sequence>MDTLLQDIGIIWLLALMLTAFAAGYIDAVAGGGGMLQLPALLFVGIPPVSALATNKIVGFTGTFLAVIKYAVEKKICWKLVFYAAIPCLIASYLGGQLAMKLDATLLEWMILLCIPIALFFIFQKSNKKQNRVVNNPVKTIVSIGPIGFYDGLLGPGTGSYMAIVMNKVLNYDFLTATASVKPLNLLTNLGAAIAFIFAGKVIWMIALPLAVCSALGGWLGGHSAIIGGEVFIRKLLVTVLIFMLLANLFKMLY</sequence>
<evidence type="ECO:0000256" key="2">
    <source>
        <dbReference type="ARBA" id="ARBA00009142"/>
    </source>
</evidence>
<dbReference type="GO" id="GO:0005886">
    <property type="term" value="C:plasma membrane"/>
    <property type="evidence" value="ECO:0007669"/>
    <property type="project" value="UniProtKB-SubCell"/>
</dbReference>
<organism evidence="9">
    <name type="scientific">Leucothrix mucor</name>
    <dbReference type="NCBI Taxonomy" id="45248"/>
    <lineage>
        <taxon>Bacteria</taxon>
        <taxon>Pseudomonadati</taxon>
        <taxon>Pseudomonadota</taxon>
        <taxon>Gammaproteobacteria</taxon>
        <taxon>Thiotrichales</taxon>
        <taxon>Thiotrichaceae</taxon>
        <taxon>Leucothrix</taxon>
    </lineage>
</organism>
<evidence type="ECO:0000256" key="6">
    <source>
        <dbReference type="ARBA" id="ARBA00022989"/>
    </source>
</evidence>
<name>A0A7V2T2B9_LEUMU</name>
<feature type="transmembrane region" description="Helical" evidence="8">
    <location>
        <begin position="80"/>
        <end position="100"/>
    </location>
</feature>
<keyword evidence="4 8" id="KW-1003">Cell membrane</keyword>
<evidence type="ECO:0000256" key="3">
    <source>
        <dbReference type="ARBA" id="ARBA00022448"/>
    </source>
</evidence>
<reference evidence="9" key="1">
    <citation type="journal article" date="2020" name="mSystems">
        <title>Genome- and Community-Level Interaction Insights into Carbon Utilization and Element Cycling Functions of Hydrothermarchaeota in Hydrothermal Sediment.</title>
        <authorList>
            <person name="Zhou Z."/>
            <person name="Liu Y."/>
            <person name="Xu W."/>
            <person name="Pan J."/>
            <person name="Luo Z.H."/>
            <person name="Li M."/>
        </authorList>
    </citation>
    <scope>NUCLEOTIDE SEQUENCE [LARGE SCALE GENOMIC DNA]</scope>
    <source>
        <strain evidence="9">HyVt-493</strain>
    </source>
</reference>
<feature type="transmembrane region" description="Helical" evidence="8">
    <location>
        <begin position="190"/>
        <end position="220"/>
    </location>
</feature>
<gene>
    <name evidence="9" type="ORF">ENJ51_11305</name>
</gene>